<evidence type="ECO:0000313" key="1">
    <source>
        <dbReference type="EMBL" id="PJJ62177.1"/>
    </source>
</evidence>
<dbReference type="AlphaFoldDB" id="A0A2M9BW46"/>
<gene>
    <name evidence="1" type="ORF">CLV54_1974</name>
</gene>
<keyword evidence="2" id="KW-1185">Reference proteome</keyword>
<dbReference type="Proteomes" id="UP000230161">
    <property type="component" value="Unassembled WGS sequence"/>
</dbReference>
<dbReference type="EMBL" id="PGFB01000003">
    <property type="protein sequence ID" value="PJJ62177.1"/>
    <property type="molecule type" value="Genomic_DNA"/>
</dbReference>
<evidence type="ECO:0000313" key="2">
    <source>
        <dbReference type="Proteomes" id="UP000230161"/>
    </source>
</evidence>
<accession>A0A2M9BW46</accession>
<name>A0A2M9BW46_9MICO</name>
<comment type="caution">
    <text evidence="1">The sequence shown here is derived from an EMBL/GenBank/DDBJ whole genome shotgun (WGS) entry which is preliminary data.</text>
</comment>
<dbReference type="RefSeq" id="WP_100344766.1">
    <property type="nucleotide sequence ID" value="NZ_PGFB01000003.1"/>
</dbReference>
<organism evidence="1 2">
    <name type="scientific">Compostimonas suwonensis</name>
    <dbReference type="NCBI Taxonomy" id="1048394"/>
    <lineage>
        <taxon>Bacteria</taxon>
        <taxon>Bacillati</taxon>
        <taxon>Actinomycetota</taxon>
        <taxon>Actinomycetes</taxon>
        <taxon>Micrococcales</taxon>
        <taxon>Microbacteriaceae</taxon>
        <taxon>Compostimonas</taxon>
    </lineage>
</organism>
<dbReference type="OrthoDB" id="5141876at2"/>
<sequence>MTRPWWWRPARDDDEGERIVGEPGDGRILMVTRRDDQGYPVERAWVAPADADQYDETRWGPLSR</sequence>
<reference evidence="1 2" key="1">
    <citation type="submission" date="2017-11" db="EMBL/GenBank/DDBJ databases">
        <title>Genomic Encyclopedia of Archaeal and Bacterial Type Strains, Phase II (KMG-II): From Individual Species to Whole Genera.</title>
        <authorList>
            <person name="Goeker M."/>
        </authorList>
    </citation>
    <scope>NUCLEOTIDE SEQUENCE [LARGE SCALE GENOMIC DNA]</scope>
    <source>
        <strain evidence="1 2">DSM 25625</strain>
    </source>
</reference>
<protein>
    <submittedName>
        <fullName evidence="1">Uncharacterized protein</fullName>
    </submittedName>
</protein>
<proteinExistence type="predicted"/>